<dbReference type="InterPro" id="IPR011856">
    <property type="entry name" value="tRNA_endonuc-like_dom_sf"/>
</dbReference>
<evidence type="ECO:0000259" key="2">
    <source>
        <dbReference type="Pfam" id="PF17761"/>
    </source>
</evidence>
<gene>
    <name evidence="3" type="primary">yhcG</name>
    <name evidence="3" type="ORF">Dxin01_03381</name>
</gene>
<accession>A0ABP9VEG3</accession>
<comment type="caution">
    <text evidence="3">The sequence shown here is derived from an EMBL/GenBank/DDBJ whole genome shotgun (WGS) entry which is preliminary data.</text>
</comment>
<dbReference type="Gene3D" id="3.40.1350.10">
    <property type="match status" value="1"/>
</dbReference>
<evidence type="ECO:0000259" key="1">
    <source>
        <dbReference type="Pfam" id="PF06250"/>
    </source>
</evidence>
<dbReference type="EMBL" id="BAABRN010000058">
    <property type="protein sequence ID" value="GAA5503622.1"/>
    <property type="molecule type" value="Genomic_DNA"/>
</dbReference>
<proteinExistence type="predicted"/>
<dbReference type="Pfam" id="PF06250">
    <property type="entry name" value="YhcG_C"/>
    <property type="match status" value="1"/>
</dbReference>
<feature type="domain" description="YhcG N-terminal" evidence="2">
    <location>
        <begin position="25"/>
        <end position="160"/>
    </location>
</feature>
<dbReference type="PANTHER" id="PTHR30547:SF0">
    <property type="entry name" value="BLR8175 PROTEIN"/>
    <property type="match status" value="1"/>
</dbReference>
<evidence type="ECO:0000313" key="3">
    <source>
        <dbReference type="EMBL" id="GAA5503622.1"/>
    </source>
</evidence>
<organism evidence="3 4">
    <name type="scientific">Deinococcus xinjiangensis</name>
    <dbReference type="NCBI Taxonomy" id="457454"/>
    <lineage>
        <taxon>Bacteria</taxon>
        <taxon>Thermotogati</taxon>
        <taxon>Deinococcota</taxon>
        <taxon>Deinococci</taxon>
        <taxon>Deinococcales</taxon>
        <taxon>Deinococcaceae</taxon>
        <taxon>Deinococcus</taxon>
    </lineage>
</organism>
<name>A0ABP9VEG3_9DEIO</name>
<sequence>MAGEVTLPGDYAALPGDYAALLSDLKTRIRTAQTQAALSVNRELVLLYWQIGQVIRHKQQAEGWGAKVIGQLSHDLKAEFPEMKGFSPRNLGYMRKFAETWPDEAFVQQVAAKLPWFHNCVLLDKLKDPAQREWYARATIQRGWSRNVLIHQIESRLIERQGRASTNFDRALPAPQSELAQQILKDPYNFDFLTLHDQALERDLEKGLLSHLRDFMLELGVGFAFVGSQYHLEVGGEDYYLDLLFYHLKLRCYVVVELKIGEFKPEYVGKMNFYLNVVDDLLRHEQDAPSIGLLLCRTQNKVIAEYALRGVHKPLGVSTYELAESLPAELKGSLPSVEELEQEMKKLGGEDNGE</sequence>
<reference evidence="3 4" key="1">
    <citation type="submission" date="2024-02" db="EMBL/GenBank/DDBJ databases">
        <title>Deinococcus xinjiangensis NBRC 107630.</title>
        <authorList>
            <person name="Ichikawa N."/>
            <person name="Katano-Makiyama Y."/>
            <person name="Hidaka K."/>
        </authorList>
    </citation>
    <scope>NUCLEOTIDE SEQUENCE [LARGE SCALE GENOMIC DNA]</scope>
    <source>
        <strain evidence="3 4">NBRC 107630</strain>
    </source>
</reference>
<dbReference type="PANTHER" id="PTHR30547">
    <property type="entry name" value="UNCHARACTERIZED PROTEIN YHCG-RELATED"/>
    <property type="match status" value="1"/>
</dbReference>
<keyword evidence="4" id="KW-1185">Reference proteome</keyword>
<dbReference type="Pfam" id="PF17761">
    <property type="entry name" value="DUF1016_N"/>
    <property type="match status" value="1"/>
</dbReference>
<dbReference type="Proteomes" id="UP001458946">
    <property type="component" value="Unassembled WGS sequence"/>
</dbReference>
<dbReference type="InterPro" id="IPR009362">
    <property type="entry name" value="YhcG_C"/>
</dbReference>
<dbReference type="InterPro" id="IPR053148">
    <property type="entry name" value="PD-DEXK-like_domain"/>
</dbReference>
<dbReference type="InterPro" id="IPR041527">
    <property type="entry name" value="YhcG_N"/>
</dbReference>
<dbReference type="RefSeq" id="WP_353543593.1">
    <property type="nucleotide sequence ID" value="NZ_BAABRN010000058.1"/>
</dbReference>
<protein>
    <submittedName>
        <fullName evidence="3">Nuclease YhcG</fullName>
    </submittedName>
</protein>
<feature type="domain" description="YhcG PDDEXK nuclease" evidence="1">
    <location>
        <begin position="181"/>
        <end position="335"/>
    </location>
</feature>
<evidence type="ECO:0000313" key="4">
    <source>
        <dbReference type="Proteomes" id="UP001458946"/>
    </source>
</evidence>